<proteinExistence type="predicted"/>
<gene>
    <name evidence="1" type="ORF">TPSB3V08_LOCUS10983</name>
</gene>
<sequence length="99" mass="11768">MFRLPSLISKWPMERCHTYVKGCGVYNDYSSPMASLVLTDSFEKLPDHIMYPYAEPYDLQKHVSTIGICIWYWHFNSPIHKTKHQEENVVLMMKEIKEN</sequence>
<dbReference type="EMBL" id="OD010932">
    <property type="protein sequence ID" value="CAD7416357.1"/>
    <property type="molecule type" value="Genomic_DNA"/>
</dbReference>
<organism evidence="1">
    <name type="scientific">Timema poppense</name>
    <name type="common">Walking stick</name>
    <dbReference type="NCBI Taxonomy" id="170557"/>
    <lineage>
        <taxon>Eukaryota</taxon>
        <taxon>Metazoa</taxon>
        <taxon>Ecdysozoa</taxon>
        <taxon>Arthropoda</taxon>
        <taxon>Hexapoda</taxon>
        <taxon>Insecta</taxon>
        <taxon>Pterygota</taxon>
        <taxon>Neoptera</taxon>
        <taxon>Polyneoptera</taxon>
        <taxon>Phasmatodea</taxon>
        <taxon>Timematodea</taxon>
        <taxon>Timematoidea</taxon>
        <taxon>Timematidae</taxon>
        <taxon>Timema</taxon>
    </lineage>
</organism>
<name>A0A7R9DKF0_TIMPO</name>
<evidence type="ECO:0000313" key="1">
    <source>
        <dbReference type="EMBL" id="CAD7416357.1"/>
    </source>
</evidence>
<reference evidence="1" key="1">
    <citation type="submission" date="2020-11" db="EMBL/GenBank/DDBJ databases">
        <authorList>
            <person name="Tran Van P."/>
        </authorList>
    </citation>
    <scope>NUCLEOTIDE SEQUENCE</scope>
</reference>
<dbReference type="AlphaFoldDB" id="A0A7R9DKF0"/>
<accession>A0A7R9DKF0</accession>
<protein>
    <submittedName>
        <fullName evidence="1">Uncharacterized protein</fullName>
    </submittedName>
</protein>